<name>A0A830E891_9EURY</name>
<dbReference type="EMBL" id="BMOC01000002">
    <property type="protein sequence ID" value="GGI99025.1"/>
    <property type="molecule type" value="Genomic_DNA"/>
</dbReference>
<feature type="transmembrane region" description="Helical" evidence="1">
    <location>
        <begin position="79"/>
        <end position="99"/>
    </location>
</feature>
<keyword evidence="1" id="KW-1133">Transmembrane helix</keyword>
<keyword evidence="1" id="KW-0812">Transmembrane</keyword>
<dbReference type="Pfam" id="PF26071">
    <property type="entry name" value="DUF8028"/>
    <property type="match status" value="1"/>
</dbReference>
<feature type="transmembrane region" description="Helical" evidence="1">
    <location>
        <begin position="54"/>
        <end position="72"/>
    </location>
</feature>
<dbReference type="AlphaFoldDB" id="A0A830E891"/>
<proteinExistence type="predicted"/>
<accession>A0A830E891</accession>
<dbReference type="Proteomes" id="UP000653099">
    <property type="component" value="Unassembled WGS sequence"/>
</dbReference>
<gene>
    <name evidence="2" type="ORF">GCM10008995_06100</name>
</gene>
<reference evidence="2" key="1">
    <citation type="journal article" date="2014" name="Int. J. Syst. Evol. Microbiol.">
        <title>Complete genome sequence of Corynebacterium casei LMG S-19264T (=DSM 44701T), isolated from a smear-ripened cheese.</title>
        <authorList>
            <consortium name="US DOE Joint Genome Institute (JGI-PGF)"/>
            <person name="Walter F."/>
            <person name="Albersmeier A."/>
            <person name="Kalinowski J."/>
            <person name="Ruckert C."/>
        </authorList>
    </citation>
    <scope>NUCLEOTIDE SEQUENCE</scope>
    <source>
        <strain evidence="2">JCM 14359</strain>
    </source>
</reference>
<dbReference type="InterPro" id="IPR058341">
    <property type="entry name" value="DUF8028"/>
</dbReference>
<protein>
    <submittedName>
        <fullName evidence="2">Uncharacterized protein</fullName>
    </submittedName>
</protein>
<comment type="caution">
    <text evidence="2">The sequence shown here is derived from an EMBL/GenBank/DDBJ whole genome shotgun (WGS) entry which is preliminary data.</text>
</comment>
<evidence type="ECO:0000313" key="3">
    <source>
        <dbReference type="Proteomes" id="UP000653099"/>
    </source>
</evidence>
<evidence type="ECO:0000256" key="1">
    <source>
        <dbReference type="SAM" id="Phobius"/>
    </source>
</evidence>
<organism evidence="2 3">
    <name type="scientific">Halobellus salinus</name>
    <dbReference type="NCBI Taxonomy" id="931585"/>
    <lineage>
        <taxon>Archaea</taxon>
        <taxon>Methanobacteriati</taxon>
        <taxon>Methanobacteriota</taxon>
        <taxon>Stenosarchaea group</taxon>
        <taxon>Halobacteria</taxon>
        <taxon>Halobacteriales</taxon>
        <taxon>Haloferacaceae</taxon>
        <taxon>Halobellus</taxon>
    </lineage>
</organism>
<keyword evidence="3" id="KW-1185">Reference proteome</keyword>
<reference evidence="2" key="2">
    <citation type="submission" date="2020-09" db="EMBL/GenBank/DDBJ databases">
        <authorList>
            <person name="Sun Q."/>
            <person name="Ohkuma M."/>
        </authorList>
    </citation>
    <scope>NUCLEOTIDE SEQUENCE</scope>
    <source>
        <strain evidence="2">JCM 14359</strain>
    </source>
</reference>
<sequence>MRYMWVPALPESEPKHMSHVPRSSDLPVERDSLRRAGRAVSDTVRTALRNVQVASFWAAIVLPAAYLPLLAGGLTGSEALLFVALVGVNAGAFVLGHGYHPVGEE</sequence>
<keyword evidence="1" id="KW-0472">Membrane</keyword>
<evidence type="ECO:0000313" key="2">
    <source>
        <dbReference type="EMBL" id="GGI99025.1"/>
    </source>
</evidence>